<gene>
    <name evidence="1" type="ORF">GKZ28_05250</name>
</gene>
<accession>A0A964RJY5</accession>
<dbReference type="RefSeq" id="WP_160358307.1">
    <property type="nucleotide sequence ID" value="NZ_WSRQ01000006.1"/>
</dbReference>
<reference evidence="1" key="1">
    <citation type="submission" date="2019-12" db="EMBL/GenBank/DDBJ databases">
        <title>Microbes associate with the intestines of laboratory mice.</title>
        <authorList>
            <person name="Navarre W."/>
            <person name="Wong E."/>
        </authorList>
    </citation>
    <scope>NUCLEOTIDE SEQUENCE</scope>
    <source>
        <strain evidence="1">NM79_F5</strain>
    </source>
</reference>
<organism evidence="1 2">
    <name type="scientific">Clostridium chromiireducens</name>
    <dbReference type="NCBI Taxonomy" id="225345"/>
    <lineage>
        <taxon>Bacteria</taxon>
        <taxon>Bacillati</taxon>
        <taxon>Bacillota</taxon>
        <taxon>Clostridia</taxon>
        <taxon>Eubacteriales</taxon>
        <taxon>Clostridiaceae</taxon>
        <taxon>Clostridium</taxon>
    </lineage>
</organism>
<name>A0A964RJY5_9CLOT</name>
<comment type="caution">
    <text evidence="1">The sequence shown here is derived from an EMBL/GenBank/DDBJ whole genome shotgun (WGS) entry which is preliminary data.</text>
</comment>
<dbReference type="EMBL" id="WSRQ01000006">
    <property type="protein sequence ID" value="MVX63104.1"/>
    <property type="molecule type" value="Genomic_DNA"/>
</dbReference>
<protein>
    <submittedName>
        <fullName evidence="1">Uncharacterized protein</fullName>
    </submittedName>
</protein>
<dbReference type="AlphaFoldDB" id="A0A964RJY5"/>
<sequence length="58" mass="6718">MDGKLNINFQVNDKNEAREAIKVDVYFDCLNEKTFDKIKESLKETCNTVGNLISNKDY</sequence>
<evidence type="ECO:0000313" key="1">
    <source>
        <dbReference type="EMBL" id="MVX63104.1"/>
    </source>
</evidence>
<proteinExistence type="predicted"/>
<evidence type="ECO:0000313" key="2">
    <source>
        <dbReference type="Proteomes" id="UP000656077"/>
    </source>
</evidence>
<dbReference type="Proteomes" id="UP000656077">
    <property type="component" value="Unassembled WGS sequence"/>
</dbReference>